<proteinExistence type="predicted"/>
<sequence>MALDTNCRILVILRSSKNKSEMWVGMLEKNLDGIMDECDDEVELTNEEFFDPDVENLIDKDEVAEIFRIEIDIFDFETPICMAFDEFKYLLKIDTDLLTSDILRFKTYDEFKNKWMDKWNKGIP</sequence>
<dbReference type="EMBL" id="BQNB010013154">
    <property type="protein sequence ID" value="GJT12515.1"/>
    <property type="molecule type" value="Genomic_DNA"/>
</dbReference>
<gene>
    <name evidence="1" type="ORF">Tco_0859557</name>
</gene>
<evidence type="ECO:0000313" key="2">
    <source>
        <dbReference type="Proteomes" id="UP001151760"/>
    </source>
</evidence>
<keyword evidence="2" id="KW-1185">Reference proteome</keyword>
<organism evidence="1 2">
    <name type="scientific">Tanacetum coccineum</name>
    <dbReference type="NCBI Taxonomy" id="301880"/>
    <lineage>
        <taxon>Eukaryota</taxon>
        <taxon>Viridiplantae</taxon>
        <taxon>Streptophyta</taxon>
        <taxon>Embryophyta</taxon>
        <taxon>Tracheophyta</taxon>
        <taxon>Spermatophyta</taxon>
        <taxon>Magnoliopsida</taxon>
        <taxon>eudicotyledons</taxon>
        <taxon>Gunneridae</taxon>
        <taxon>Pentapetalae</taxon>
        <taxon>asterids</taxon>
        <taxon>campanulids</taxon>
        <taxon>Asterales</taxon>
        <taxon>Asteraceae</taxon>
        <taxon>Asteroideae</taxon>
        <taxon>Anthemideae</taxon>
        <taxon>Anthemidinae</taxon>
        <taxon>Tanacetum</taxon>
    </lineage>
</organism>
<reference evidence="1" key="1">
    <citation type="journal article" date="2022" name="Int. J. Mol. Sci.">
        <title>Draft Genome of Tanacetum Coccineum: Genomic Comparison of Closely Related Tanacetum-Family Plants.</title>
        <authorList>
            <person name="Yamashiro T."/>
            <person name="Shiraishi A."/>
            <person name="Nakayama K."/>
            <person name="Satake H."/>
        </authorList>
    </citation>
    <scope>NUCLEOTIDE SEQUENCE</scope>
</reference>
<protein>
    <submittedName>
        <fullName evidence="1">Uncharacterized protein</fullName>
    </submittedName>
</protein>
<name>A0ABQ5BCF1_9ASTR</name>
<reference evidence="1" key="2">
    <citation type="submission" date="2022-01" db="EMBL/GenBank/DDBJ databases">
        <authorList>
            <person name="Yamashiro T."/>
            <person name="Shiraishi A."/>
            <person name="Satake H."/>
            <person name="Nakayama K."/>
        </authorList>
    </citation>
    <scope>NUCLEOTIDE SEQUENCE</scope>
</reference>
<dbReference type="Proteomes" id="UP001151760">
    <property type="component" value="Unassembled WGS sequence"/>
</dbReference>
<accession>A0ABQ5BCF1</accession>
<evidence type="ECO:0000313" key="1">
    <source>
        <dbReference type="EMBL" id="GJT12515.1"/>
    </source>
</evidence>
<comment type="caution">
    <text evidence="1">The sequence shown here is derived from an EMBL/GenBank/DDBJ whole genome shotgun (WGS) entry which is preliminary data.</text>
</comment>